<feature type="transmembrane region" description="Helical" evidence="1">
    <location>
        <begin position="179"/>
        <end position="197"/>
    </location>
</feature>
<keyword evidence="1" id="KW-0472">Membrane</keyword>
<sequence length="422" mass="48244">MKNLSSVTRVGELFRRRWLDHVQHQIGALRSVVDGVILLYMGIPGLLLLGRVYYVLMMGELPDWLTRVPLIVVPMLLFVLTMLLGGLVLFLEAADVLFLKHHPEWLRGIMRRAILLGLVKRLVVMLIGIALSAPVLYRVFGMGWSDILLLYALTAAMNAAALPLFNLLAVALSGFRRMLLRSMTGGLLGASYIASVLNMADWPYLLLITMLCYIVICAWSIRSRLHIQGRFEAEIREEERQRTQLTGMLLQSAVDRPARNRPRPWLFRHSGHILRKWQVHDRVTEATVKSYFRSREVSLYIQFAIYGFIAVYLPPYPVNLLVYIALVVLLFQWMNTNRRIFYQTKLLAILPKDENLEFICAPTTMRLLLFPAILIVSAGLCINLFTLGWGLLLAIPLATAISLLAVPVLWRFFSMSSRRRRI</sequence>
<protein>
    <recommendedName>
        <fullName evidence="4">ABC transporter permease</fullName>
    </recommendedName>
</protein>
<feature type="transmembrane region" description="Helical" evidence="1">
    <location>
        <begin position="297"/>
        <end position="314"/>
    </location>
</feature>
<dbReference type="Pfam" id="PF05975">
    <property type="entry name" value="EcsB"/>
    <property type="match status" value="1"/>
</dbReference>
<feature type="transmembrane region" description="Helical" evidence="1">
    <location>
        <begin position="37"/>
        <end position="56"/>
    </location>
</feature>
<feature type="transmembrane region" description="Helical" evidence="1">
    <location>
        <begin position="149"/>
        <end position="172"/>
    </location>
</feature>
<keyword evidence="1" id="KW-1133">Transmembrane helix</keyword>
<feature type="transmembrane region" description="Helical" evidence="1">
    <location>
        <begin position="320"/>
        <end position="336"/>
    </location>
</feature>
<accession>A0ABQ1VWI6</accession>
<feature type="transmembrane region" description="Helical" evidence="1">
    <location>
        <begin position="68"/>
        <end position="92"/>
    </location>
</feature>
<feature type="transmembrane region" description="Helical" evidence="1">
    <location>
        <begin position="367"/>
        <end position="385"/>
    </location>
</feature>
<reference evidence="3" key="1">
    <citation type="journal article" date="2019" name="Int. J. Syst. Evol. Microbiol.">
        <title>The Global Catalogue of Microorganisms (GCM) 10K type strain sequencing project: providing services to taxonomists for standard genome sequencing and annotation.</title>
        <authorList>
            <consortium name="The Broad Institute Genomics Platform"/>
            <consortium name="The Broad Institute Genome Sequencing Center for Infectious Disease"/>
            <person name="Wu L."/>
            <person name="Ma J."/>
        </authorList>
    </citation>
    <scope>NUCLEOTIDE SEQUENCE [LARGE SCALE GENOMIC DNA]</scope>
    <source>
        <strain evidence="3">CGMCC 1.15420</strain>
    </source>
</reference>
<dbReference type="RefSeq" id="WP_120464690.1">
    <property type="nucleotide sequence ID" value="NZ_BMIW01000013.1"/>
</dbReference>
<proteinExistence type="predicted"/>
<name>A0ABQ1VWI6_9BACL</name>
<evidence type="ECO:0000256" key="1">
    <source>
        <dbReference type="SAM" id="Phobius"/>
    </source>
</evidence>
<evidence type="ECO:0000313" key="3">
    <source>
        <dbReference type="Proteomes" id="UP000608420"/>
    </source>
</evidence>
<keyword evidence="3" id="KW-1185">Reference proteome</keyword>
<dbReference type="InterPro" id="IPR010288">
    <property type="entry name" value="EcsB_ABC"/>
</dbReference>
<evidence type="ECO:0008006" key="4">
    <source>
        <dbReference type="Google" id="ProtNLM"/>
    </source>
</evidence>
<comment type="caution">
    <text evidence="2">The sequence shown here is derived from an EMBL/GenBank/DDBJ whole genome shotgun (WGS) entry which is preliminary data.</text>
</comment>
<organism evidence="2 3">
    <name type="scientific">Paenibacillus aceti</name>
    <dbReference type="NCBI Taxonomy" id="1820010"/>
    <lineage>
        <taxon>Bacteria</taxon>
        <taxon>Bacillati</taxon>
        <taxon>Bacillota</taxon>
        <taxon>Bacilli</taxon>
        <taxon>Bacillales</taxon>
        <taxon>Paenibacillaceae</taxon>
        <taxon>Paenibacillus</taxon>
    </lineage>
</organism>
<feature type="transmembrane region" description="Helical" evidence="1">
    <location>
        <begin position="113"/>
        <end position="137"/>
    </location>
</feature>
<keyword evidence="1" id="KW-0812">Transmembrane</keyword>
<dbReference type="Proteomes" id="UP000608420">
    <property type="component" value="Unassembled WGS sequence"/>
</dbReference>
<gene>
    <name evidence="2" type="ORF">GCM10010913_21790</name>
</gene>
<evidence type="ECO:0000313" key="2">
    <source>
        <dbReference type="EMBL" id="GGF99630.1"/>
    </source>
</evidence>
<feature type="transmembrane region" description="Helical" evidence="1">
    <location>
        <begin position="391"/>
        <end position="413"/>
    </location>
</feature>
<dbReference type="EMBL" id="BMIW01000013">
    <property type="protein sequence ID" value="GGF99630.1"/>
    <property type="molecule type" value="Genomic_DNA"/>
</dbReference>
<feature type="transmembrane region" description="Helical" evidence="1">
    <location>
        <begin position="203"/>
        <end position="221"/>
    </location>
</feature>